<organism evidence="10 11">
    <name type="scientific">Candidatus Taylorbacteria bacterium RIFOXYD2_FULL_36_9</name>
    <dbReference type="NCBI Taxonomy" id="1802338"/>
    <lineage>
        <taxon>Bacteria</taxon>
        <taxon>Candidatus Tayloriibacteriota</taxon>
    </lineage>
</organism>
<evidence type="ECO:0000259" key="8">
    <source>
        <dbReference type="Pfam" id="PF02687"/>
    </source>
</evidence>
<dbReference type="InterPro" id="IPR025857">
    <property type="entry name" value="MacB_PCD"/>
</dbReference>
<dbReference type="Pfam" id="PF12704">
    <property type="entry name" value="MacB_PCD"/>
    <property type="match status" value="1"/>
</dbReference>
<dbReference type="PANTHER" id="PTHR30572">
    <property type="entry name" value="MEMBRANE COMPONENT OF TRANSPORTER-RELATED"/>
    <property type="match status" value="1"/>
</dbReference>
<feature type="domain" description="MacB-like periplasmic core" evidence="9">
    <location>
        <begin position="21"/>
        <end position="245"/>
    </location>
</feature>
<evidence type="ECO:0000256" key="7">
    <source>
        <dbReference type="SAM" id="Phobius"/>
    </source>
</evidence>
<keyword evidence="5 7" id="KW-0472">Membrane</keyword>
<keyword evidence="2" id="KW-1003">Cell membrane</keyword>
<dbReference type="AlphaFoldDB" id="A0A1G2PGM8"/>
<dbReference type="InterPro" id="IPR003838">
    <property type="entry name" value="ABC3_permease_C"/>
</dbReference>
<proteinExistence type="inferred from homology"/>
<sequence>MKFRYSIKTAVNGLKTHKSRSALTILGIVIGITSIILIMSLGTGAKDLILAQVQGLGAKNVIVLPGKEPSGPSDLASLFADSLKQRELDALKNKNNVPNGRMVMPIVFGSESGVYGSEVYKFSLFGSGELMETLFDLKPEKGFFFTDEDVKSKASVAVLGSKVKDKLFGSDEAVGEKIRIKNTSFKVIAVLPKKGQSSFINFDEAVVIPYTTMQQYISGTKYFNRIVVEADSEKNIDIVSQDIKKTLRDMHNITDPSKDDFFVSTPAEVAEKLGTIFNALTIFLTAIAAISLVVGGVGIMNIMLVSVTERTKEIGLRKALGATDNDVLTQFLLEAVILTATGGLVGIILGSSFSFIASILINKFAGLAWTFSFPYGAALLGLVVSSLVGLIFGIYPARQASHKSPMEALRYE</sequence>
<evidence type="ECO:0000256" key="6">
    <source>
        <dbReference type="ARBA" id="ARBA00038076"/>
    </source>
</evidence>
<evidence type="ECO:0000256" key="5">
    <source>
        <dbReference type="ARBA" id="ARBA00023136"/>
    </source>
</evidence>
<dbReference type="STRING" id="1802338.A2541_01500"/>
<feature type="transmembrane region" description="Helical" evidence="7">
    <location>
        <begin position="373"/>
        <end position="395"/>
    </location>
</feature>
<comment type="subcellular location">
    <subcellularLocation>
        <location evidence="1">Cell membrane</location>
        <topology evidence="1">Multi-pass membrane protein</topology>
    </subcellularLocation>
</comment>
<feature type="transmembrane region" description="Helical" evidence="7">
    <location>
        <begin position="282"/>
        <end position="307"/>
    </location>
</feature>
<dbReference type="InterPro" id="IPR050250">
    <property type="entry name" value="Macrolide_Exporter_MacB"/>
</dbReference>
<evidence type="ECO:0000256" key="4">
    <source>
        <dbReference type="ARBA" id="ARBA00022989"/>
    </source>
</evidence>
<evidence type="ECO:0000256" key="1">
    <source>
        <dbReference type="ARBA" id="ARBA00004651"/>
    </source>
</evidence>
<feature type="transmembrane region" description="Helical" evidence="7">
    <location>
        <begin position="21"/>
        <end position="42"/>
    </location>
</feature>
<keyword evidence="3 7" id="KW-0812">Transmembrane</keyword>
<feature type="transmembrane region" description="Helical" evidence="7">
    <location>
        <begin position="328"/>
        <end position="361"/>
    </location>
</feature>
<dbReference type="GO" id="GO:0005886">
    <property type="term" value="C:plasma membrane"/>
    <property type="evidence" value="ECO:0007669"/>
    <property type="project" value="UniProtKB-SubCell"/>
</dbReference>
<feature type="domain" description="ABC3 transporter permease C-terminal" evidence="8">
    <location>
        <begin position="286"/>
        <end position="405"/>
    </location>
</feature>
<evidence type="ECO:0000256" key="2">
    <source>
        <dbReference type="ARBA" id="ARBA00022475"/>
    </source>
</evidence>
<evidence type="ECO:0000313" key="10">
    <source>
        <dbReference type="EMBL" id="OHA47496.1"/>
    </source>
</evidence>
<keyword evidence="4 7" id="KW-1133">Transmembrane helix</keyword>
<dbReference type="Proteomes" id="UP000176965">
    <property type="component" value="Unassembled WGS sequence"/>
</dbReference>
<protein>
    <recommendedName>
        <fullName evidence="12">Multidrug ABC transporter substrate-binding protein</fullName>
    </recommendedName>
</protein>
<dbReference type="PANTHER" id="PTHR30572:SF4">
    <property type="entry name" value="ABC TRANSPORTER PERMEASE YTRF"/>
    <property type="match status" value="1"/>
</dbReference>
<gene>
    <name evidence="10" type="ORF">A2541_01500</name>
</gene>
<comment type="similarity">
    <text evidence="6">Belongs to the ABC-4 integral membrane protein family.</text>
</comment>
<comment type="caution">
    <text evidence="10">The sequence shown here is derived from an EMBL/GenBank/DDBJ whole genome shotgun (WGS) entry which is preliminary data.</text>
</comment>
<evidence type="ECO:0000256" key="3">
    <source>
        <dbReference type="ARBA" id="ARBA00022692"/>
    </source>
</evidence>
<evidence type="ECO:0008006" key="12">
    <source>
        <dbReference type="Google" id="ProtNLM"/>
    </source>
</evidence>
<dbReference type="EMBL" id="MHSQ01000009">
    <property type="protein sequence ID" value="OHA47496.1"/>
    <property type="molecule type" value="Genomic_DNA"/>
</dbReference>
<name>A0A1G2PGM8_9BACT</name>
<dbReference type="GO" id="GO:0022857">
    <property type="term" value="F:transmembrane transporter activity"/>
    <property type="evidence" value="ECO:0007669"/>
    <property type="project" value="TreeGrafter"/>
</dbReference>
<accession>A0A1G2PGM8</accession>
<evidence type="ECO:0000313" key="11">
    <source>
        <dbReference type="Proteomes" id="UP000176965"/>
    </source>
</evidence>
<evidence type="ECO:0000259" key="9">
    <source>
        <dbReference type="Pfam" id="PF12704"/>
    </source>
</evidence>
<reference evidence="10 11" key="1">
    <citation type="journal article" date="2016" name="Nat. Commun.">
        <title>Thousands of microbial genomes shed light on interconnected biogeochemical processes in an aquifer system.</title>
        <authorList>
            <person name="Anantharaman K."/>
            <person name="Brown C.T."/>
            <person name="Hug L.A."/>
            <person name="Sharon I."/>
            <person name="Castelle C.J."/>
            <person name="Probst A.J."/>
            <person name="Thomas B.C."/>
            <person name="Singh A."/>
            <person name="Wilkins M.J."/>
            <person name="Karaoz U."/>
            <person name="Brodie E.L."/>
            <person name="Williams K.H."/>
            <person name="Hubbard S.S."/>
            <person name="Banfield J.F."/>
        </authorList>
    </citation>
    <scope>NUCLEOTIDE SEQUENCE [LARGE SCALE GENOMIC DNA]</scope>
</reference>
<dbReference type="Pfam" id="PF02687">
    <property type="entry name" value="FtsX"/>
    <property type="match status" value="1"/>
</dbReference>